<dbReference type="SUPFAM" id="SSF49723">
    <property type="entry name" value="Lipase/lipooxygenase domain (PLAT/LH2 domain)"/>
    <property type="match status" value="1"/>
</dbReference>
<dbReference type="EMBL" id="CM018032">
    <property type="protein sequence ID" value="KAA8546832.1"/>
    <property type="molecule type" value="Genomic_DNA"/>
</dbReference>
<dbReference type="Gene3D" id="2.60.60.20">
    <property type="entry name" value="PLAT/LH2 domain"/>
    <property type="match status" value="1"/>
</dbReference>
<dbReference type="Proteomes" id="UP000325577">
    <property type="component" value="Linkage Group LG1"/>
</dbReference>
<evidence type="ECO:0000313" key="5">
    <source>
        <dbReference type="Proteomes" id="UP000325577"/>
    </source>
</evidence>
<evidence type="ECO:0000259" key="3">
    <source>
        <dbReference type="PROSITE" id="PS50095"/>
    </source>
</evidence>
<accession>A0A5J5BYX6</accession>
<evidence type="ECO:0000256" key="2">
    <source>
        <dbReference type="SAM" id="SignalP"/>
    </source>
</evidence>
<feature type="signal peptide" evidence="2">
    <location>
        <begin position="1"/>
        <end position="23"/>
    </location>
</feature>
<organism evidence="4 5">
    <name type="scientific">Nyssa sinensis</name>
    <dbReference type="NCBI Taxonomy" id="561372"/>
    <lineage>
        <taxon>Eukaryota</taxon>
        <taxon>Viridiplantae</taxon>
        <taxon>Streptophyta</taxon>
        <taxon>Embryophyta</taxon>
        <taxon>Tracheophyta</taxon>
        <taxon>Spermatophyta</taxon>
        <taxon>Magnoliopsida</taxon>
        <taxon>eudicotyledons</taxon>
        <taxon>Gunneridae</taxon>
        <taxon>Pentapetalae</taxon>
        <taxon>asterids</taxon>
        <taxon>Cornales</taxon>
        <taxon>Nyssaceae</taxon>
        <taxon>Nyssa</taxon>
    </lineage>
</organism>
<keyword evidence="2" id="KW-0732">Signal</keyword>
<keyword evidence="5" id="KW-1185">Reference proteome</keyword>
<reference evidence="4 5" key="1">
    <citation type="submission" date="2019-09" db="EMBL/GenBank/DDBJ databases">
        <title>A chromosome-level genome assembly of the Chinese tupelo Nyssa sinensis.</title>
        <authorList>
            <person name="Yang X."/>
            <person name="Kang M."/>
            <person name="Yang Y."/>
            <person name="Xiong H."/>
            <person name="Wang M."/>
            <person name="Zhang Z."/>
            <person name="Wang Z."/>
            <person name="Wu H."/>
            <person name="Ma T."/>
            <person name="Liu J."/>
            <person name="Xi Z."/>
        </authorList>
    </citation>
    <scope>NUCLEOTIDE SEQUENCE [LARGE SCALE GENOMIC DNA]</scope>
    <source>
        <strain evidence="4">J267</strain>
        <tissue evidence="4">Leaf</tissue>
    </source>
</reference>
<feature type="domain" description="PLAT" evidence="3">
    <location>
        <begin position="27"/>
        <end position="154"/>
    </location>
</feature>
<dbReference type="PANTHER" id="PTHR31718">
    <property type="entry name" value="PLAT DOMAIN-CONTAINING PROTEIN"/>
    <property type="match status" value="1"/>
</dbReference>
<proteinExistence type="predicted"/>
<gene>
    <name evidence="4" type="ORF">F0562_003244</name>
</gene>
<dbReference type="Pfam" id="PF01477">
    <property type="entry name" value="PLAT"/>
    <property type="match status" value="1"/>
</dbReference>
<feature type="chain" id="PRO_5023817295" description="PLAT domain-containing protein" evidence="2">
    <location>
        <begin position="24"/>
        <end position="177"/>
    </location>
</feature>
<dbReference type="OrthoDB" id="5322100at2759"/>
<dbReference type="AlphaFoldDB" id="A0A5J5BYX6"/>
<dbReference type="PROSITE" id="PS50095">
    <property type="entry name" value="PLAT"/>
    <property type="match status" value="1"/>
</dbReference>
<evidence type="ECO:0000256" key="1">
    <source>
        <dbReference type="PROSITE-ProRule" id="PRU00152"/>
    </source>
</evidence>
<dbReference type="CDD" id="cd01754">
    <property type="entry name" value="PLAT_plant_stress"/>
    <property type="match status" value="1"/>
</dbReference>
<name>A0A5J5BYX6_9ASTE</name>
<comment type="caution">
    <text evidence="1">Lacks conserved residue(s) required for the propagation of feature annotation.</text>
</comment>
<dbReference type="PANTHER" id="PTHR31718:SF0">
    <property type="entry name" value="PLAT DOMAIN-CONTAINING PROTEIN 2"/>
    <property type="match status" value="1"/>
</dbReference>
<dbReference type="InterPro" id="IPR036392">
    <property type="entry name" value="PLAT/LH2_dom_sf"/>
</dbReference>
<evidence type="ECO:0000313" key="4">
    <source>
        <dbReference type="EMBL" id="KAA8546832.1"/>
    </source>
</evidence>
<sequence length="177" mass="19355">MGRVNHLWFHLFIVFSVATIVRSADDCVYTVYVRTGSILKGGTDSIISLTVYDGSGWGIRIPNLEAWGGLMGQNYNYFERGNLDIFSGKGPCLTGPICAMNLTSDGSGPHHGWYCNYVEVTSTGAHIPCAQQLFTVEQWLALDTSPYQLTAIRNSCASSDEDHHVINGDRASVVSVM</sequence>
<protein>
    <recommendedName>
        <fullName evidence="3">PLAT domain-containing protein</fullName>
    </recommendedName>
</protein>
<dbReference type="InterPro" id="IPR001024">
    <property type="entry name" value="PLAT/LH2_dom"/>
</dbReference>